<reference evidence="1 2" key="1">
    <citation type="submission" date="2015-02" db="EMBL/GenBank/DDBJ databases">
        <title>Draft genome sequence of Pseudomonas stutzeri NT0128 isolated from wheat (Triticum turgidum) rhizosphere.</title>
        <authorList>
            <person name="Tovi N."/>
            <person name="Frenk S."/>
            <person name="Hadar Y."/>
            <person name="Minz D."/>
        </authorList>
    </citation>
    <scope>NUCLEOTIDE SEQUENCE [LARGE SCALE GENOMIC DNA]</scope>
    <source>
        <strain evidence="1 2">NT0128</strain>
    </source>
</reference>
<proteinExistence type="predicted"/>
<sequence>MTWDVEYTDEFGDWWESLSADEQESIAVSVQLLEERGPSLGFPHSSAINGSRHGHMRELRTQHNGRPMRTLYAFDPRRSAILLIGGDKTGDNRWYEINVPLADHLYDEHLEQIKKEG</sequence>
<dbReference type="OrthoDB" id="330810at2"/>
<dbReference type="EMBL" id="JYHV01000011">
    <property type="protein sequence ID" value="KJH83320.1"/>
    <property type="molecule type" value="Genomic_DNA"/>
</dbReference>
<dbReference type="Pfam" id="PF05973">
    <property type="entry name" value="Gp49"/>
    <property type="match status" value="1"/>
</dbReference>
<dbReference type="InterPro" id="IPR009241">
    <property type="entry name" value="HigB-like"/>
</dbReference>
<protein>
    <submittedName>
        <fullName evidence="1">Addiction module toxin RelE</fullName>
    </submittedName>
</protein>
<evidence type="ECO:0000313" key="1">
    <source>
        <dbReference type="EMBL" id="KJH83320.1"/>
    </source>
</evidence>
<gene>
    <name evidence="1" type="ORF">UF78_04460</name>
</gene>
<dbReference type="RefSeq" id="WP_045160830.1">
    <property type="nucleotide sequence ID" value="NZ_JYHV01000011.1"/>
</dbReference>
<accession>A0A0D9AQM3</accession>
<organism evidence="1 2">
    <name type="scientific">Stutzerimonas stutzeri</name>
    <name type="common">Pseudomonas stutzeri</name>
    <dbReference type="NCBI Taxonomy" id="316"/>
    <lineage>
        <taxon>Bacteria</taxon>
        <taxon>Pseudomonadati</taxon>
        <taxon>Pseudomonadota</taxon>
        <taxon>Gammaproteobacteria</taxon>
        <taxon>Pseudomonadales</taxon>
        <taxon>Pseudomonadaceae</taxon>
        <taxon>Stutzerimonas</taxon>
    </lineage>
</organism>
<dbReference type="PATRIC" id="fig|316.101.peg.478"/>
<dbReference type="Proteomes" id="UP000032487">
    <property type="component" value="Unassembled WGS sequence"/>
</dbReference>
<name>A0A0D9AQM3_STUST</name>
<dbReference type="AlphaFoldDB" id="A0A0D9AQM3"/>
<comment type="caution">
    <text evidence="1">The sequence shown here is derived from an EMBL/GenBank/DDBJ whole genome shotgun (WGS) entry which is preliminary data.</text>
</comment>
<evidence type="ECO:0000313" key="2">
    <source>
        <dbReference type="Proteomes" id="UP000032487"/>
    </source>
</evidence>